<comment type="caution">
    <text evidence="1">The sequence shown here is derived from an EMBL/GenBank/DDBJ whole genome shotgun (WGS) entry which is preliminary data.</text>
</comment>
<proteinExistence type="predicted"/>
<gene>
    <name evidence="1" type="ORF">S01H1_23649</name>
</gene>
<name>X0UF18_9ZZZZ</name>
<dbReference type="AlphaFoldDB" id="X0UF18"/>
<accession>X0UF18</accession>
<dbReference type="EMBL" id="BARS01013736">
    <property type="protein sequence ID" value="GAF98957.1"/>
    <property type="molecule type" value="Genomic_DNA"/>
</dbReference>
<feature type="non-terminal residue" evidence="1">
    <location>
        <position position="1"/>
    </location>
</feature>
<protein>
    <submittedName>
        <fullName evidence="1">Uncharacterized protein</fullName>
    </submittedName>
</protein>
<organism evidence="1">
    <name type="scientific">marine sediment metagenome</name>
    <dbReference type="NCBI Taxonomy" id="412755"/>
    <lineage>
        <taxon>unclassified sequences</taxon>
        <taxon>metagenomes</taxon>
        <taxon>ecological metagenomes</taxon>
    </lineage>
</organism>
<sequence length="39" mass="4542">VKNIMIDRKGYQFVFDSESWNEQVIPDSGKGKEELIVEL</sequence>
<evidence type="ECO:0000313" key="1">
    <source>
        <dbReference type="EMBL" id="GAF98957.1"/>
    </source>
</evidence>
<reference evidence="1" key="1">
    <citation type="journal article" date="2014" name="Front. Microbiol.">
        <title>High frequency of phylogenetically diverse reductive dehalogenase-homologous genes in deep subseafloor sedimentary metagenomes.</title>
        <authorList>
            <person name="Kawai M."/>
            <person name="Futagami T."/>
            <person name="Toyoda A."/>
            <person name="Takaki Y."/>
            <person name="Nishi S."/>
            <person name="Hori S."/>
            <person name="Arai W."/>
            <person name="Tsubouchi T."/>
            <person name="Morono Y."/>
            <person name="Uchiyama I."/>
            <person name="Ito T."/>
            <person name="Fujiyama A."/>
            <person name="Inagaki F."/>
            <person name="Takami H."/>
        </authorList>
    </citation>
    <scope>NUCLEOTIDE SEQUENCE</scope>
    <source>
        <strain evidence="1">Expedition CK06-06</strain>
    </source>
</reference>